<dbReference type="Pfam" id="PF13673">
    <property type="entry name" value="Acetyltransf_10"/>
    <property type="match status" value="1"/>
</dbReference>
<name>A0A8J7Q835_9BACT</name>
<evidence type="ECO:0000259" key="1">
    <source>
        <dbReference type="PROSITE" id="PS51186"/>
    </source>
</evidence>
<dbReference type="Proteomes" id="UP000664417">
    <property type="component" value="Unassembled WGS sequence"/>
</dbReference>
<dbReference type="PROSITE" id="PS51186">
    <property type="entry name" value="GNAT"/>
    <property type="match status" value="1"/>
</dbReference>
<keyword evidence="3" id="KW-1185">Reference proteome</keyword>
<dbReference type="Gene3D" id="3.40.630.30">
    <property type="match status" value="1"/>
</dbReference>
<protein>
    <submittedName>
        <fullName evidence="2">GNAT family N-acetyltransferase</fullName>
    </submittedName>
</protein>
<dbReference type="SUPFAM" id="SSF55729">
    <property type="entry name" value="Acyl-CoA N-acyltransferases (Nat)"/>
    <property type="match status" value="1"/>
</dbReference>
<proteinExistence type="predicted"/>
<dbReference type="RefSeq" id="WP_207859228.1">
    <property type="nucleotide sequence ID" value="NZ_JAFREP010000011.1"/>
</dbReference>
<dbReference type="EMBL" id="JAFREP010000011">
    <property type="protein sequence ID" value="MBO1319407.1"/>
    <property type="molecule type" value="Genomic_DNA"/>
</dbReference>
<comment type="caution">
    <text evidence="2">The sequence shown here is derived from an EMBL/GenBank/DDBJ whole genome shotgun (WGS) entry which is preliminary data.</text>
</comment>
<sequence length="149" mass="16498">MIPTTFRAFQASDVQPCLALFDENCPRFFAANERDDYEHFLKTPGDYRVGLRETTIVAAFGMSADLGQKRHRLTWILVSPAAQGTGVGRQMMDQVLKHSRRQGAVAVDIAASQHSAPFFAKFGARTTRTIPNGWGAGMHRVDMVLALTE</sequence>
<dbReference type="AlphaFoldDB" id="A0A8J7Q835"/>
<dbReference type="InterPro" id="IPR016181">
    <property type="entry name" value="Acyl_CoA_acyltransferase"/>
</dbReference>
<dbReference type="CDD" id="cd04301">
    <property type="entry name" value="NAT_SF"/>
    <property type="match status" value="1"/>
</dbReference>
<gene>
    <name evidence="2" type="ORF">J3U88_13115</name>
</gene>
<reference evidence="2" key="1">
    <citation type="submission" date="2021-03" db="EMBL/GenBank/DDBJ databases">
        <authorList>
            <person name="Wang G."/>
        </authorList>
    </citation>
    <scope>NUCLEOTIDE SEQUENCE</scope>
    <source>
        <strain evidence="2">KCTC 12899</strain>
    </source>
</reference>
<feature type="domain" description="N-acetyltransferase" evidence="1">
    <location>
        <begin position="4"/>
        <end position="148"/>
    </location>
</feature>
<evidence type="ECO:0000313" key="3">
    <source>
        <dbReference type="Proteomes" id="UP000664417"/>
    </source>
</evidence>
<dbReference type="GO" id="GO:0016747">
    <property type="term" value="F:acyltransferase activity, transferring groups other than amino-acyl groups"/>
    <property type="evidence" value="ECO:0007669"/>
    <property type="project" value="InterPro"/>
</dbReference>
<evidence type="ECO:0000313" key="2">
    <source>
        <dbReference type="EMBL" id="MBO1319407.1"/>
    </source>
</evidence>
<organism evidence="2 3">
    <name type="scientific">Acanthopleuribacter pedis</name>
    <dbReference type="NCBI Taxonomy" id="442870"/>
    <lineage>
        <taxon>Bacteria</taxon>
        <taxon>Pseudomonadati</taxon>
        <taxon>Acidobacteriota</taxon>
        <taxon>Holophagae</taxon>
        <taxon>Acanthopleuribacterales</taxon>
        <taxon>Acanthopleuribacteraceae</taxon>
        <taxon>Acanthopleuribacter</taxon>
    </lineage>
</organism>
<accession>A0A8J7Q835</accession>
<dbReference type="InterPro" id="IPR000182">
    <property type="entry name" value="GNAT_dom"/>
</dbReference>